<dbReference type="EMBL" id="FOHN01000014">
    <property type="protein sequence ID" value="SET30793.1"/>
    <property type="molecule type" value="Genomic_DNA"/>
</dbReference>
<proteinExistence type="predicted"/>
<dbReference type="RefSeq" id="WP_092478104.1">
    <property type="nucleotide sequence ID" value="NZ_FOHN01000014.1"/>
</dbReference>
<name>A0A1I0DFE8_9FIRM</name>
<keyword evidence="1" id="KW-0812">Transmembrane</keyword>
<sequence>MKWFGWFSSGTENGFDKKEAGIRLGVILVAVLLFVAAYGYVHGHLQVKKDKGVQKSTYEKAVVVELASEKVTKDSQYEGVLKGSQNIAIKLLTGEHKGEIHHITNYLTALYQIDCQKGTKIVVRLDERENGLINVGVYNYDREGILLGAIGVFVLLLGVIGGKKGFMSLLSLAYTLLMLFFVLIPALYYGAPLLPATIGVIILTSIISFALIDGINQKTISGFLGTSAGVLFAGLFAYIMGKMTHISGFQTNEAESLMLECYDYGLQITNIFTAGILVSALGAVMDVAMSIASAIKELATLNPELKAVDLFRSGMNIGRDAMGTMSNTLILAFAGSSLSLLIMIYSYQIPLTQLLSTDLVAREVIQGISGSIGIIMTVPLVALSASIIMRKKTH</sequence>
<feature type="transmembrane region" description="Helical" evidence="1">
    <location>
        <begin position="169"/>
        <end position="188"/>
    </location>
</feature>
<dbReference type="STRING" id="29364.SAMN04487772_11434"/>
<keyword evidence="1" id="KW-0472">Membrane</keyword>
<dbReference type="InterPro" id="IPR012507">
    <property type="entry name" value="YibE_F"/>
</dbReference>
<feature type="transmembrane region" description="Helical" evidence="1">
    <location>
        <begin position="264"/>
        <end position="288"/>
    </location>
</feature>
<feature type="transmembrane region" description="Helical" evidence="1">
    <location>
        <begin position="21"/>
        <end position="41"/>
    </location>
</feature>
<feature type="transmembrane region" description="Helical" evidence="1">
    <location>
        <begin position="219"/>
        <end position="240"/>
    </location>
</feature>
<evidence type="ECO:0000256" key="1">
    <source>
        <dbReference type="SAM" id="Phobius"/>
    </source>
</evidence>
<dbReference type="AlphaFoldDB" id="A0A1I0DFE8"/>
<gene>
    <name evidence="2" type="ORF">SAMN04487772_11434</name>
</gene>
<feature type="transmembrane region" description="Helical" evidence="1">
    <location>
        <begin position="329"/>
        <end position="348"/>
    </location>
</feature>
<protein>
    <submittedName>
        <fullName evidence="2">Uncharacterized membrane protein</fullName>
    </submittedName>
</protein>
<dbReference type="Proteomes" id="UP000199800">
    <property type="component" value="Unassembled WGS sequence"/>
</dbReference>
<dbReference type="Pfam" id="PF07907">
    <property type="entry name" value="YibE_F"/>
    <property type="match status" value="1"/>
</dbReference>
<evidence type="ECO:0000313" key="3">
    <source>
        <dbReference type="Proteomes" id="UP000199800"/>
    </source>
</evidence>
<organism evidence="2 3">
    <name type="scientific">[Clostridium] polysaccharolyticum</name>
    <dbReference type="NCBI Taxonomy" id="29364"/>
    <lineage>
        <taxon>Bacteria</taxon>
        <taxon>Bacillati</taxon>
        <taxon>Bacillota</taxon>
        <taxon>Clostridia</taxon>
        <taxon>Lachnospirales</taxon>
        <taxon>Lachnospiraceae</taxon>
    </lineage>
</organism>
<accession>A0A1I0DFE8</accession>
<feature type="transmembrane region" description="Helical" evidence="1">
    <location>
        <begin position="194"/>
        <end position="212"/>
    </location>
</feature>
<evidence type="ECO:0000313" key="2">
    <source>
        <dbReference type="EMBL" id="SET30793.1"/>
    </source>
</evidence>
<keyword evidence="1" id="KW-1133">Transmembrane helix</keyword>
<reference evidence="2 3" key="1">
    <citation type="submission" date="2016-10" db="EMBL/GenBank/DDBJ databases">
        <authorList>
            <person name="de Groot N.N."/>
        </authorList>
    </citation>
    <scope>NUCLEOTIDE SEQUENCE [LARGE SCALE GENOMIC DNA]</scope>
    <source>
        <strain evidence="2 3">DSM 1801</strain>
    </source>
</reference>
<feature type="transmembrane region" description="Helical" evidence="1">
    <location>
        <begin position="368"/>
        <end position="389"/>
    </location>
</feature>
<dbReference type="OrthoDB" id="5753718at2"/>
<dbReference type="PANTHER" id="PTHR41771:SF1">
    <property type="entry name" value="MEMBRANE PROTEIN"/>
    <property type="match status" value="1"/>
</dbReference>
<feature type="transmembrane region" description="Helical" evidence="1">
    <location>
        <begin position="144"/>
        <end position="162"/>
    </location>
</feature>
<keyword evidence="3" id="KW-1185">Reference proteome</keyword>
<dbReference type="PANTHER" id="PTHR41771">
    <property type="entry name" value="MEMBRANE PROTEIN-RELATED"/>
    <property type="match status" value="1"/>
</dbReference>